<dbReference type="EMBL" id="SOCE01000001">
    <property type="protein sequence ID" value="TDU89880.1"/>
    <property type="molecule type" value="Genomic_DNA"/>
</dbReference>
<proteinExistence type="predicted"/>
<dbReference type="Proteomes" id="UP000295151">
    <property type="component" value="Unassembled WGS sequence"/>
</dbReference>
<feature type="transmembrane region" description="Helical" evidence="1">
    <location>
        <begin position="104"/>
        <end position="125"/>
    </location>
</feature>
<feature type="transmembrane region" description="Helical" evidence="1">
    <location>
        <begin position="210"/>
        <end position="226"/>
    </location>
</feature>
<evidence type="ECO:0000313" key="2">
    <source>
        <dbReference type="EMBL" id="TDU89880.1"/>
    </source>
</evidence>
<keyword evidence="3" id="KW-1185">Reference proteome</keyword>
<feature type="transmembrane region" description="Helical" evidence="1">
    <location>
        <begin position="145"/>
        <end position="165"/>
    </location>
</feature>
<name>A0A4R7TCP3_9ACTN</name>
<dbReference type="Pfam" id="PF22564">
    <property type="entry name" value="HAAS"/>
    <property type="match status" value="1"/>
</dbReference>
<gene>
    <name evidence="2" type="ORF">EV138_3460</name>
</gene>
<keyword evidence="1" id="KW-0472">Membrane</keyword>
<dbReference type="NCBIfam" id="NF038403">
    <property type="entry name" value="perm_prefix_1"/>
    <property type="match status" value="1"/>
</dbReference>
<evidence type="ECO:0000256" key="1">
    <source>
        <dbReference type="SAM" id="Phobius"/>
    </source>
</evidence>
<feature type="transmembrane region" description="Helical" evidence="1">
    <location>
        <begin position="177"/>
        <end position="198"/>
    </location>
</feature>
<accession>A0A4R7TCP3</accession>
<reference evidence="2 3" key="1">
    <citation type="submission" date="2019-03" db="EMBL/GenBank/DDBJ databases">
        <title>Genomic Encyclopedia of Type Strains, Phase III (KMG-III): the genomes of soil and plant-associated and newly described type strains.</title>
        <authorList>
            <person name="Whitman W."/>
        </authorList>
    </citation>
    <scope>NUCLEOTIDE SEQUENCE [LARGE SCALE GENOMIC DNA]</scope>
    <source>
        <strain evidence="2 3">VKM Ac-2575</strain>
    </source>
</reference>
<evidence type="ECO:0000313" key="3">
    <source>
        <dbReference type="Proteomes" id="UP000295151"/>
    </source>
</evidence>
<protein>
    <submittedName>
        <fullName evidence="2">Uncharacterized protein</fullName>
    </submittedName>
</protein>
<sequence>METPTCSTRPGRILVGVPATETSRAPVETYLAELSRALSGPRRRRADLMAEARDSLEDATEAFEAGGLSRWDAEQHAVADFGELDEVVPGYRAELGIAQGRRTALALCLVMLAQPIIWKEGLWAWNRDSGSPTAYTAFLNDLVMVIGMLTIVGSVLALLASGIGLRYPAVRDRATRAIAVFALLSGGAVSVVAIALSTSSALAERSGPDGIAVVLGFVLFPLLLVGRSARRCLRLA</sequence>
<dbReference type="InterPro" id="IPR047928">
    <property type="entry name" value="Perm_prefix_1"/>
</dbReference>
<comment type="caution">
    <text evidence="2">The sequence shown here is derived from an EMBL/GenBank/DDBJ whole genome shotgun (WGS) entry which is preliminary data.</text>
</comment>
<keyword evidence="1" id="KW-0812">Transmembrane</keyword>
<dbReference type="AlphaFoldDB" id="A0A4R7TCP3"/>
<keyword evidence="1" id="KW-1133">Transmembrane helix</keyword>
<organism evidence="2 3">
    <name type="scientific">Kribbella voronezhensis</name>
    <dbReference type="NCBI Taxonomy" id="2512212"/>
    <lineage>
        <taxon>Bacteria</taxon>
        <taxon>Bacillati</taxon>
        <taxon>Actinomycetota</taxon>
        <taxon>Actinomycetes</taxon>
        <taxon>Propionibacteriales</taxon>
        <taxon>Kribbellaceae</taxon>
        <taxon>Kribbella</taxon>
    </lineage>
</organism>